<dbReference type="PANTHER" id="PTHR37999">
    <property type="entry name" value="MUCIN-17"/>
    <property type="match status" value="1"/>
</dbReference>
<feature type="region of interest" description="Disordered" evidence="2">
    <location>
        <begin position="236"/>
        <end position="272"/>
    </location>
</feature>
<feature type="compositionally biased region" description="Basic and acidic residues" evidence="2">
    <location>
        <begin position="346"/>
        <end position="355"/>
    </location>
</feature>
<proteinExistence type="predicted"/>
<evidence type="ECO:0000313" key="4">
    <source>
        <dbReference type="Proteomes" id="UP000220158"/>
    </source>
</evidence>
<reference evidence="3 4" key="1">
    <citation type="submission" date="2015-04" db="EMBL/GenBank/DDBJ databases">
        <authorList>
            <consortium name="Pathogen Informatics"/>
        </authorList>
    </citation>
    <scope>NUCLEOTIDE SEQUENCE [LARGE SCALE GENOMIC DNA]</scope>
    <source>
        <strain evidence="3 4">SGS1</strain>
    </source>
</reference>
<dbReference type="Proteomes" id="UP000220158">
    <property type="component" value="Chromosome 12"/>
</dbReference>
<dbReference type="RefSeq" id="XP_028534441.1">
    <property type="nucleotide sequence ID" value="XM_028678120.1"/>
</dbReference>
<feature type="compositionally biased region" description="Low complexity" evidence="2">
    <location>
        <begin position="332"/>
        <end position="344"/>
    </location>
</feature>
<evidence type="ECO:0008006" key="5">
    <source>
        <dbReference type="Google" id="ProtNLM"/>
    </source>
</evidence>
<feature type="region of interest" description="Disordered" evidence="2">
    <location>
        <begin position="2622"/>
        <end position="2664"/>
    </location>
</feature>
<dbReference type="OrthoDB" id="378424at2759"/>
<dbReference type="GeneID" id="39737569"/>
<dbReference type="VEuPathDB" id="PlasmoDB:PRELSG_1232500"/>
<evidence type="ECO:0000313" key="3">
    <source>
        <dbReference type="EMBL" id="CRH01441.1"/>
    </source>
</evidence>
<feature type="region of interest" description="Disordered" evidence="2">
    <location>
        <begin position="326"/>
        <end position="360"/>
    </location>
</feature>
<evidence type="ECO:0000256" key="1">
    <source>
        <dbReference type="SAM" id="Coils"/>
    </source>
</evidence>
<evidence type="ECO:0000256" key="2">
    <source>
        <dbReference type="SAM" id="MobiDB-lite"/>
    </source>
</evidence>
<dbReference type="KEGG" id="prel:PRELSG_1232500"/>
<dbReference type="OMA" id="KICHDDH"/>
<feature type="coiled-coil region" evidence="1">
    <location>
        <begin position="1691"/>
        <end position="1756"/>
    </location>
</feature>
<dbReference type="InterPro" id="IPR053311">
    <property type="entry name" value="Mucosal_Integrity_Assoc"/>
</dbReference>
<dbReference type="EMBL" id="LN835307">
    <property type="protein sequence ID" value="CRH01441.1"/>
    <property type="molecule type" value="Genomic_DNA"/>
</dbReference>
<gene>
    <name evidence="3" type="ORF">PRELSG_1232500</name>
</gene>
<sequence>MENEFLNENNNIKYFSNDKNDTCIKKDEQNKDHTLNIDKLNKNSSSSSSNFYIDNCKYKIMEYLKNTTNRKSENAFKITLKSFKDYDKIDSYKKNFNNVKNNEIKIYEMDNDDYLKKNVKNNDHINSDSNDDRSNINNIIKSINDHSTSSSYDSLTFLRRNFESYRSSILFLNNKKKSLKCTELNNNDTLELHKDIKKKKKKKKIAVNFDSKNKKSNMHAYTDVEKLKININNVNVNSYNSNNKERIKNTKSDLDNAEKKNENLDNCNKKKTSNNINVYSVSTSNFNDDYLNKINLINLNKTSNENSSNGSNKSSLNNHFKKRKLYEDNSEKPNNNSSENINNNKDLMKSPETSRQHPSITSSSVFSSFFRFPSSYLSNQKRRKKENKYAPDIVEGKNLSKYEDFKNIKFSNSRKSDLEKQFKDLTNCKKYDSNDSNNAINYTNSNNVNGDNSSCTHKNSCKNLKNNNFYDIFSSNPNNKGTVKMINTNNRNVFFVNSFNENYYYENINLKDSNLLKNDKIHNNLKYSERYYENYILFKSFIFSLNNPYTFSSISREHEINEVNSLKYKILKNEKYSLLNNVSTYKKFDEKYFLEDFITNDFQWIELDGVNCSYAYDFAFFDKTDKYMISIDALDDDNKNIKKKCMYESLNENWNILDNAKERKKKKNIKDDIFFHNGYIKTKGDNENYIYNNEKNKTIQKSNLEKNTSDMSNKNNCDLDEIIKEKDISNKECDLHENEKNFLILYAKILNISFIYSANILKQFNHPSINLFNTNKTHSLKKKEININYNENNYNCQNDYYNKEISNEYTKKSRISLKQGKKKKNFEELNKLDKKKKYKSEKTHKTKYLINEMDIQKKKNKFISNKIKRHLNCLNVRVIIKEWYIDYGIYPNCVPYIYVVSQNNNRYRLDKPLDKYYDIFTNVRLKFEITTRILKTLQVYPHISYDKLIGYLTLYESIKKKIKMKENEEKIKNQYINNIENGNQIKYENVIKNRNSNKNTIKNEDSKHLFKITNTSSDEQGNKRYKDDINKIKKKKKENIMKNFNLSEKNGTGIYIMPDGTKSKKCIWGAAYSVYKCDEHVIINLYNFLKKEIKLLEECFNINHLLNTSFMKTLKEKFYSEQKSMKEKSIDNIHNKDDEYYKISKNIQNDTGEENMQNNKYPHNNLIKNDKKIIIKKMHSGNNEDTLKKNLNINKMIKKKKKNNNNNNSEYNNNELKVKGKKEIMKRTFKEVEIKEENMKLSGEKCTQDIKENHKNYNIENENFNLIENIKIQDELYTNINDKNVYPYFLPLHLIIPLKHEMLLNIWTFFYTFKEILDINITMNNLEKIFLFKRNIFNKKIIYQSINKSYLLKEYIKKNKILISLDEMNSEGKNINDSICDIKYKDNILKSLLMLLHYSLLIDNIIKNNFRRKKKKQKYLIKKKNNYVYQIYDEFENPLINNFSNFSIKKGYNIDRRNTGMCLKKMRDQENIINDITYSEQNSQKNVHLNNLKQTGIQLCAKNPTENKDMELNIKQEGCKSDTKELNKEDISNVEKKIKNDEQKKQNFFSNDSHSDNIINFSDALSYCSYLESSSDDIKKKEYSKVNNEIKEEKEINNYDKNNDINLCKIHKDCLYKNNFSKEKCKNYYKEINYDRTINSCNIIKKNDYLKSNNKTKENDKICSDIEETKDGNNCKGDMNKEIKSNHIYITEKLIAINEDMINQIENEKNEMEELKENEKNETEELKENEIKEKKIKKQEEKIDIDQNDLENTSDEINFYDLTEYEQTINNNSYINVLSDIFLQRKKKKMIFEEYHDIRILDNITWTILLKKYIFIILYTMKHSFYFDNKNVNEKNNIIINSNFNCVIPSKNKDLNTLNTNLSISKSETINKNVKKDNINISKCYDKGNNIKNNQNNFTSNNEKNLENINLKKYKLSWFLNFSKFHFSKSEIMEMINIFKFLCKENNTYEMLKETEKMKIIMFFINIITSSNISREFINEKIEYLNNIKNYIVNKQNIEDTAQKNIKKNSNDTKIDCLFTKTIPNKEFSMKSDCIYFEEKEKKVTCEKENIRDENAKNTQGKNKGKEIIREKKNYFNKIKENFNVRIDLLGEDRYFNKYYYFGSSFGYIDRIYVQYMNHIKTNDEEHFEESAKNKLDHNDNNKCKQIKTIFNSIEEYINFINESKYNLKMGYIEGIDNINMFIERFSPFTIREIELKKKFLEIKEVIISSQLKNDGNYIKKDIKDKGNNIILAEEENKEQGNKKESSATFFNERKEDLIYENKYIHTKIEHKEQYKDNENRNSLLIKNKIRSNLNKYIHENLSNCKKKDDVTLINGTDKGHTYKNDNSNLRIDKDTDQNDEKIMYFTEAEKLFEQFFFISEKVLNFKEDIKNILSEYFESEIDKKIYDFIFFCIDNFINNELTYDIKKTIFIKYLDFIYIIEKSFSAYSSYFLQKKWNIYFRKKWINDLNFIKKEIINNTVIFNKLDILPLLNIYFNFFRIYGIKENIIRKLKKYNIEENLFKKINYDCAAKNELCIIEKFFERDNKNEKNPSNSNDDKASNLCLKERVNELRNKIYTYLPFEKNEKYFYFKEGHLEHMNKFNDHNFFNKKDDLNSLGNVEQIEVLDIKIFLISNNKEAAKEKKYISKKKNEKKDKKNENLNENDNNIKNFNDNNNDNENENEERENIIKNKKKDEKINNCSDTDNIQCNLQKNKTESKKKSKMCKKLNKKMRNDNNYCKLHNDLFQIKKEVEKQHLCLNDKKNKFYFNSLTNFTTFLDNQINDSLFNQNDLLIYKNENLLVSNNILYGNNLSEQTINNNLNETYNFLCQLHCSIIPRNYEIADSLHKKLNLSKKNLSNDIVRNPNFFLFNIFYDENMKTILYIISAKKVLNSLNNKWKIGLKCKVQKPLCSFDYSQYFATIKGISFNPMNLWKSITVKKDTKKNKKNSITQKVNFWELIKKNDI</sequence>
<organism evidence="3 4">
    <name type="scientific">Plasmodium relictum</name>
    <dbReference type="NCBI Taxonomy" id="85471"/>
    <lineage>
        <taxon>Eukaryota</taxon>
        <taxon>Sar</taxon>
        <taxon>Alveolata</taxon>
        <taxon>Apicomplexa</taxon>
        <taxon>Aconoidasida</taxon>
        <taxon>Haemosporida</taxon>
        <taxon>Plasmodiidae</taxon>
        <taxon>Plasmodium</taxon>
        <taxon>Plasmodium (Haemamoeba)</taxon>
    </lineage>
</organism>
<feature type="compositionally biased region" description="Basic and acidic residues" evidence="2">
    <location>
        <begin position="243"/>
        <end position="263"/>
    </location>
</feature>
<name>A0A1J1H8Z4_PLARL</name>
<accession>A0A1J1H8Z4</accession>
<keyword evidence="4" id="KW-1185">Reference proteome</keyword>
<keyword evidence="1" id="KW-0175">Coiled coil</keyword>
<dbReference type="PANTHER" id="PTHR37999:SF2">
    <property type="entry name" value="MUCIN-17"/>
    <property type="match status" value="1"/>
</dbReference>
<protein>
    <recommendedName>
        <fullName evidence="5">Chloroquine resistance marker protein</fullName>
    </recommendedName>
</protein>
<feature type="compositionally biased region" description="Low complexity" evidence="2">
    <location>
        <begin position="2641"/>
        <end position="2655"/>
    </location>
</feature>